<accession>A0A8H6HIS3</accession>
<comment type="caution">
    <text evidence="2">The sequence shown here is derived from an EMBL/GenBank/DDBJ whole genome shotgun (WGS) entry which is preliminary data.</text>
</comment>
<gene>
    <name evidence="2" type="ORF">DFP72DRAFT_1174766</name>
</gene>
<evidence type="ECO:0000313" key="3">
    <source>
        <dbReference type="Proteomes" id="UP000521943"/>
    </source>
</evidence>
<dbReference type="AlphaFoldDB" id="A0A8H6HIS3"/>
<evidence type="ECO:0000256" key="1">
    <source>
        <dbReference type="SAM" id="MobiDB-lite"/>
    </source>
</evidence>
<sequence length="77" mass="8804">MQRRAAVRGERLPGCLPFSPKIAALFGHNTPTFGYTANNTAGRQTENSNSKGRHIRSTARTARRRRRGRRRGEKKRR</sequence>
<keyword evidence="3" id="KW-1185">Reference proteome</keyword>
<feature type="non-terminal residue" evidence="2">
    <location>
        <position position="77"/>
    </location>
</feature>
<name>A0A8H6HIS3_9AGAR</name>
<organism evidence="2 3">
    <name type="scientific">Ephemerocybe angulata</name>
    <dbReference type="NCBI Taxonomy" id="980116"/>
    <lineage>
        <taxon>Eukaryota</taxon>
        <taxon>Fungi</taxon>
        <taxon>Dikarya</taxon>
        <taxon>Basidiomycota</taxon>
        <taxon>Agaricomycotina</taxon>
        <taxon>Agaricomycetes</taxon>
        <taxon>Agaricomycetidae</taxon>
        <taxon>Agaricales</taxon>
        <taxon>Agaricineae</taxon>
        <taxon>Psathyrellaceae</taxon>
        <taxon>Ephemerocybe</taxon>
    </lineage>
</organism>
<feature type="compositionally biased region" description="Basic residues" evidence="1">
    <location>
        <begin position="51"/>
        <end position="77"/>
    </location>
</feature>
<proteinExistence type="predicted"/>
<dbReference type="EMBL" id="JACGCI010000078">
    <property type="protein sequence ID" value="KAF6747763.1"/>
    <property type="molecule type" value="Genomic_DNA"/>
</dbReference>
<dbReference type="Proteomes" id="UP000521943">
    <property type="component" value="Unassembled WGS sequence"/>
</dbReference>
<reference evidence="2 3" key="1">
    <citation type="submission" date="2020-07" db="EMBL/GenBank/DDBJ databases">
        <title>Comparative genomics of pyrophilous fungi reveals a link between fire events and developmental genes.</title>
        <authorList>
            <consortium name="DOE Joint Genome Institute"/>
            <person name="Steindorff A.S."/>
            <person name="Carver A."/>
            <person name="Calhoun S."/>
            <person name="Stillman K."/>
            <person name="Liu H."/>
            <person name="Lipzen A."/>
            <person name="Pangilinan J."/>
            <person name="Labutti K."/>
            <person name="Bruns T.D."/>
            <person name="Grigoriev I.V."/>
        </authorList>
    </citation>
    <scope>NUCLEOTIDE SEQUENCE [LARGE SCALE GENOMIC DNA]</scope>
    <source>
        <strain evidence="2 3">CBS 144469</strain>
    </source>
</reference>
<protein>
    <submittedName>
        <fullName evidence="2">Uncharacterized protein</fullName>
    </submittedName>
</protein>
<feature type="compositionally biased region" description="Polar residues" evidence="1">
    <location>
        <begin position="31"/>
        <end position="50"/>
    </location>
</feature>
<feature type="region of interest" description="Disordered" evidence="1">
    <location>
        <begin position="31"/>
        <end position="77"/>
    </location>
</feature>
<evidence type="ECO:0000313" key="2">
    <source>
        <dbReference type="EMBL" id="KAF6747763.1"/>
    </source>
</evidence>